<accession>A0A7S0AJQ1</accession>
<name>A0A7S0AJQ1_9STRA</name>
<organism evidence="3">
    <name type="scientific">Minutocellus polymorphus</name>
    <dbReference type="NCBI Taxonomy" id="265543"/>
    <lineage>
        <taxon>Eukaryota</taxon>
        <taxon>Sar</taxon>
        <taxon>Stramenopiles</taxon>
        <taxon>Ochrophyta</taxon>
        <taxon>Bacillariophyta</taxon>
        <taxon>Mediophyceae</taxon>
        <taxon>Cymatosirophycidae</taxon>
        <taxon>Cymatosirales</taxon>
        <taxon>Cymatosiraceae</taxon>
        <taxon>Minutocellus</taxon>
    </lineage>
</organism>
<reference evidence="3" key="1">
    <citation type="submission" date="2021-01" db="EMBL/GenBank/DDBJ databases">
        <authorList>
            <person name="Corre E."/>
            <person name="Pelletier E."/>
            <person name="Niang G."/>
            <person name="Scheremetjew M."/>
            <person name="Finn R."/>
            <person name="Kale V."/>
            <person name="Holt S."/>
            <person name="Cochrane G."/>
            <person name="Meng A."/>
            <person name="Brown T."/>
            <person name="Cohen L."/>
        </authorList>
    </citation>
    <scope>NUCLEOTIDE SEQUENCE</scope>
    <source>
        <strain evidence="3">CCMP3303</strain>
    </source>
</reference>
<evidence type="ECO:0000313" key="3">
    <source>
        <dbReference type="EMBL" id="CAD8366207.1"/>
    </source>
</evidence>
<gene>
    <name evidence="3" type="ORF">MPOL1434_LOCUS3804</name>
</gene>
<proteinExistence type="predicted"/>
<dbReference type="EMBL" id="HBEJ01006446">
    <property type="protein sequence ID" value="CAD8366207.1"/>
    <property type="molecule type" value="Transcribed_RNA"/>
</dbReference>
<feature type="region of interest" description="Disordered" evidence="1">
    <location>
        <begin position="20"/>
        <end position="47"/>
    </location>
</feature>
<feature type="transmembrane region" description="Helical" evidence="2">
    <location>
        <begin position="111"/>
        <end position="135"/>
    </location>
</feature>
<evidence type="ECO:0000256" key="1">
    <source>
        <dbReference type="SAM" id="MobiDB-lite"/>
    </source>
</evidence>
<keyword evidence="2" id="KW-0472">Membrane</keyword>
<keyword evidence="2" id="KW-1133">Transmembrane helix</keyword>
<evidence type="ECO:0000256" key="2">
    <source>
        <dbReference type="SAM" id="Phobius"/>
    </source>
</evidence>
<feature type="compositionally biased region" description="Low complexity" evidence="1">
    <location>
        <begin position="20"/>
        <end position="46"/>
    </location>
</feature>
<protein>
    <submittedName>
        <fullName evidence="3">Uncharacterized protein</fullName>
    </submittedName>
</protein>
<dbReference type="AlphaFoldDB" id="A0A7S0AJQ1"/>
<sequence>MGHHPQVTFNVAEGGAAAATGGAAAPAPQDLNASATTTPTGTTSSGQYWQEKSLSVVSKQYDRTNKGYLDPTERAMRELDASGRGHVPNHVVYDLMRESVAMHQKMATQRWMLVALGGFTALLALANMATAFAAASLAKDTTVSATTNDLNVKGTTNQRVGTTARADTFSLGGTAPESGADRRRRLRAFDITADLDYSGHTTLDALVARNVWERQQQDAAVHLNWTCGAIRQGREFRRKIRGGSRIPYMGNVTEGTVNGTLYIYEVDREFGHFQPLPDANGYDTNANWSNSEFGLNADADANSELGYQSSSAQLSGLTLPAVPQYQQIYVDCQDGADVCTVANTNCCVHTWDEETMLFTDDCPGDHTCAGCGCMCIPPGTPTFRCYSGCELTEPYEEEPLPIGGFF</sequence>
<keyword evidence="2" id="KW-0812">Transmembrane</keyword>